<dbReference type="PANTHER" id="PTHR13386">
    <property type="entry name" value="HISTONE PARYLATION FACTOR 1"/>
    <property type="match status" value="1"/>
</dbReference>
<gene>
    <name evidence="8" type="ORF">TTEB3V08_LOCUS6440</name>
</gene>
<proteinExistence type="inferred from homology"/>
<name>A0A7R9IHG1_9NEOP</name>
<feature type="domain" description="PBZ-type" evidence="7">
    <location>
        <begin position="9"/>
        <end position="34"/>
    </location>
</feature>
<organism evidence="8">
    <name type="scientific">Timema tahoe</name>
    <dbReference type="NCBI Taxonomy" id="61484"/>
    <lineage>
        <taxon>Eukaryota</taxon>
        <taxon>Metazoa</taxon>
        <taxon>Ecdysozoa</taxon>
        <taxon>Arthropoda</taxon>
        <taxon>Hexapoda</taxon>
        <taxon>Insecta</taxon>
        <taxon>Pterygota</taxon>
        <taxon>Neoptera</taxon>
        <taxon>Polyneoptera</taxon>
        <taxon>Phasmatodea</taxon>
        <taxon>Timematodea</taxon>
        <taxon>Timematoidea</taxon>
        <taxon>Timematidae</taxon>
        <taxon>Timema</taxon>
    </lineage>
</organism>
<dbReference type="PANTHER" id="PTHR13386:SF1">
    <property type="entry name" value="HISTONE PARYLATION FACTOR 1"/>
    <property type="match status" value="1"/>
</dbReference>
<comment type="subcellular location">
    <subcellularLocation>
        <location evidence="2">Chromosome</location>
    </subcellularLocation>
    <subcellularLocation>
        <location evidence="1">Nucleus</location>
    </subcellularLocation>
</comment>
<dbReference type="GO" id="GO:0072572">
    <property type="term" value="F:poly-ADP-D-ribose binding"/>
    <property type="evidence" value="ECO:0007669"/>
    <property type="project" value="TreeGrafter"/>
</dbReference>
<evidence type="ECO:0000259" key="7">
    <source>
        <dbReference type="Pfam" id="PF10283"/>
    </source>
</evidence>
<dbReference type="GO" id="GO:0042393">
    <property type="term" value="F:histone binding"/>
    <property type="evidence" value="ECO:0007669"/>
    <property type="project" value="InterPro"/>
</dbReference>
<accession>A0A7R9IHG1</accession>
<dbReference type="Pfam" id="PF10283">
    <property type="entry name" value="zf-CCHH"/>
    <property type="match status" value="1"/>
</dbReference>
<reference evidence="8" key="1">
    <citation type="submission" date="2020-11" db="EMBL/GenBank/DDBJ databases">
        <authorList>
            <person name="Tran Van P."/>
        </authorList>
    </citation>
    <scope>NUCLEOTIDE SEQUENCE</scope>
</reference>
<dbReference type="AlphaFoldDB" id="A0A7R9IHG1"/>
<evidence type="ECO:0000256" key="4">
    <source>
        <dbReference type="ARBA" id="ARBA00022454"/>
    </source>
</evidence>
<feature type="compositionally biased region" description="Polar residues" evidence="6">
    <location>
        <begin position="69"/>
        <end position="80"/>
    </location>
</feature>
<feature type="region of interest" description="Disordered" evidence="6">
    <location>
        <begin position="107"/>
        <end position="145"/>
    </location>
</feature>
<keyword evidence="5" id="KW-0539">Nucleus</keyword>
<protein>
    <recommendedName>
        <fullName evidence="7">PBZ-type domain-containing protein</fullName>
    </recommendedName>
</protein>
<evidence type="ECO:0000313" key="8">
    <source>
        <dbReference type="EMBL" id="CAD7458461.1"/>
    </source>
</evidence>
<evidence type="ECO:0000256" key="2">
    <source>
        <dbReference type="ARBA" id="ARBA00004286"/>
    </source>
</evidence>
<evidence type="ECO:0000256" key="5">
    <source>
        <dbReference type="ARBA" id="ARBA00023242"/>
    </source>
</evidence>
<feature type="region of interest" description="Disordered" evidence="6">
    <location>
        <begin position="64"/>
        <end position="94"/>
    </location>
</feature>
<evidence type="ECO:0000256" key="1">
    <source>
        <dbReference type="ARBA" id="ARBA00004123"/>
    </source>
</evidence>
<dbReference type="Pfam" id="PF10228">
    <property type="entry name" value="HPF1"/>
    <property type="match status" value="1"/>
</dbReference>
<keyword evidence="4" id="KW-0158">Chromosome</keyword>
<sequence length="471" mass="53439">MESNEKDKRIPCKYGSKCYQKNELHHKKYNHPPKRELELLDDVKKPVKKHKLVAKVSVKKNTKMKCKNECSTSSENNTEAPPNKIKTPPKLNKTFTDEPVKQTIAQETCTLGNEGPSEGPVTSKEEGDKSSEDGEDNIPSSPEDVRESIKQKFLLEMPEDFYSFWSFCENISKDKPSEAFKDVGLYLVGPFDVLSGDLKKVKNRRLSSYLRHWRYYYDPPEFQTIVRGDDKQLFHMGYYRDDPQSPPCFVASNCAAVSCIIVPVAENLFGAINSYLESKKKTCGPFILMKVSRLQNALQSWAKRNNFTLDVSTSQMKARERKVVAKTFHKAGIVVPVDKKSDLGYREMLEDDASLKRLLKRVADSTSDAERTSCLGKLQPVLTAVSIATDECDFGTGLELGIDLFSYGGDVFHNTIVQYLNTAYTLLQRQEFSKIIQVLHAISHLDLCLPQAHLKLRKKGCHLSMLEEDSR</sequence>
<dbReference type="GO" id="GO:0006974">
    <property type="term" value="P:DNA damage response"/>
    <property type="evidence" value="ECO:0007669"/>
    <property type="project" value="InterPro"/>
</dbReference>
<feature type="compositionally biased region" description="Basic and acidic residues" evidence="6">
    <location>
        <begin position="123"/>
        <end position="132"/>
    </location>
</feature>
<dbReference type="InterPro" id="IPR019406">
    <property type="entry name" value="APLF_PBZ"/>
</dbReference>
<dbReference type="EMBL" id="OE002292">
    <property type="protein sequence ID" value="CAD7458461.1"/>
    <property type="molecule type" value="Genomic_DNA"/>
</dbReference>
<evidence type="ECO:0000256" key="3">
    <source>
        <dbReference type="ARBA" id="ARBA00010803"/>
    </source>
</evidence>
<dbReference type="GO" id="GO:0005694">
    <property type="term" value="C:chromosome"/>
    <property type="evidence" value="ECO:0007669"/>
    <property type="project" value="UniProtKB-SubCell"/>
</dbReference>
<dbReference type="InterPro" id="IPR019361">
    <property type="entry name" value="HPF1"/>
</dbReference>
<evidence type="ECO:0000256" key="6">
    <source>
        <dbReference type="SAM" id="MobiDB-lite"/>
    </source>
</evidence>
<dbReference type="GO" id="GO:0005634">
    <property type="term" value="C:nucleus"/>
    <property type="evidence" value="ECO:0007669"/>
    <property type="project" value="UniProtKB-SubCell"/>
</dbReference>
<comment type="similarity">
    <text evidence="3">Belongs to the HPF1 family.</text>
</comment>